<keyword evidence="2" id="KW-1185">Reference proteome</keyword>
<reference evidence="1" key="1">
    <citation type="submission" date="2021-03" db="EMBL/GenBank/DDBJ databases">
        <title>Draft genome sequence of rust myrtle Austropuccinia psidii MF-1, a brazilian biotype.</title>
        <authorList>
            <person name="Quecine M.C."/>
            <person name="Pachon D.M.R."/>
            <person name="Bonatelli M.L."/>
            <person name="Correr F.H."/>
            <person name="Franceschini L.M."/>
            <person name="Leite T.F."/>
            <person name="Margarido G.R.A."/>
            <person name="Almeida C.A."/>
            <person name="Ferrarezi J.A."/>
            <person name="Labate C.A."/>
        </authorList>
    </citation>
    <scope>NUCLEOTIDE SEQUENCE</scope>
    <source>
        <strain evidence="1">MF-1</strain>
    </source>
</reference>
<dbReference type="AlphaFoldDB" id="A0A9Q3PHU3"/>
<protein>
    <submittedName>
        <fullName evidence="1">Uncharacterized protein</fullName>
    </submittedName>
</protein>
<dbReference type="EMBL" id="AVOT02072245">
    <property type="protein sequence ID" value="MBW0562264.1"/>
    <property type="molecule type" value="Genomic_DNA"/>
</dbReference>
<dbReference type="Proteomes" id="UP000765509">
    <property type="component" value="Unassembled WGS sequence"/>
</dbReference>
<evidence type="ECO:0000313" key="1">
    <source>
        <dbReference type="EMBL" id="MBW0562264.1"/>
    </source>
</evidence>
<comment type="caution">
    <text evidence="1">The sequence shown here is derived from an EMBL/GenBank/DDBJ whole genome shotgun (WGS) entry which is preliminary data.</text>
</comment>
<accession>A0A9Q3PHU3</accession>
<sequence length="219" mass="24391">MVIDIIMAEGNHQGKSCVNRRQLNSRCTVRFTSHLRQDNVNHHMCHMRMSLIAQTHFKTICNVWVITPHGATSRPSSHASDATLTRPYTTYHPYARGMLSQHSSDAAYHHYAFIVATQHASNSAYHPYACSAPRHAFDAAYHPYAHSAIPTCLQSPLTLAQSSRMLMILTLLQPPQDETMIPLPSPPSPPLNFSAAYHPYALATPSRYASDATLKPPYA</sequence>
<evidence type="ECO:0000313" key="2">
    <source>
        <dbReference type="Proteomes" id="UP000765509"/>
    </source>
</evidence>
<proteinExistence type="predicted"/>
<gene>
    <name evidence="1" type="ORF">O181_101979</name>
</gene>
<organism evidence="1 2">
    <name type="scientific">Austropuccinia psidii MF-1</name>
    <dbReference type="NCBI Taxonomy" id="1389203"/>
    <lineage>
        <taxon>Eukaryota</taxon>
        <taxon>Fungi</taxon>
        <taxon>Dikarya</taxon>
        <taxon>Basidiomycota</taxon>
        <taxon>Pucciniomycotina</taxon>
        <taxon>Pucciniomycetes</taxon>
        <taxon>Pucciniales</taxon>
        <taxon>Sphaerophragmiaceae</taxon>
        <taxon>Austropuccinia</taxon>
    </lineage>
</organism>
<name>A0A9Q3PHU3_9BASI</name>